<evidence type="ECO:0000313" key="3">
    <source>
        <dbReference type="Proteomes" id="UP000271469"/>
    </source>
</evidence>
<accession>A0A3G8JVY1</accession>
<evidence type="ECO:0000259" key="1">
    <source>
        <dbReference type="SMART" id="SM00642"/>
    </source>
</evidence>
<dbReference type="OrthoDB" id="9802433at2"/>
<dbReference type="PANTHER" id="PTHR47786:SF2">
    <property type="entry name" value="GLYCOSYL HYDROLASE FAMILY 13 CATALYTIC DOMAIN-CONTAINING PROTEIN"/>
    <property type="match status" value="1"/>
</dbReference>
<dbReference type="SUPFAM" id="SSF51011">
    <property type="entry name" value="Glycosyl hydrolase domain"/>
    <property type="match status" value="1"/>
</dbReference>
<dbReference type="AlphaFoldDB" id="A0A3G8JVY1"/>
<dbReference type="GO" id="GO:0005975">
    <property type="term" value="P:carbohydrate metabolic process"/>
    <property type="evidence" value="ECO:0007669"/>
    <property type="project" value="InterPro"/>
</dbReference>
<reference evidence="2 3" key="1">
    <citation type="submission" date="2018-11" db="EMBL/GenBank/DDBJ databases">
        <title>Gordonia insulae sp. nov., isolated from an island soil.</title>
        <authorList>
            <person name="Kim Y.S."/>
            <person name="Kim S.B."/>
        </authorList>
    </citation>
    <scope>NUCLEOTIDE SEQUENCE [LARGE SCALE GENOMIC DNA]</scope>
    <source>
        <strain evidence="2 3">MMS17-SY073</strain>
    </source>
</reference>
<dbReference type="KEGG" id="gom:D7316_04957"/>
<feature type="domain" description="Glycosyl hydrolase family 13 catalytic" evidence="1">
    <location>
        <begin position="71"/>
        <end position="385"/>
    </location>
</feature>
<dbReference type="EC" id="2.4.99.16" evidence="2"/>
<protein>
    <submittedName>
        <fullName evidence="2">Alpha-1,4-glucan:maltose-1-phosphate maltosyltransferase</fullName>
        <ecNumber evidence="2">2.4.99.16</ecNumber>
    </submittedName>
</protein>
<dbReference type="Gene3D" id="2.60.40.1180">
    <property type="entry name" value="Golgi alpha-mannosidase II"/>
    <property type="match status" value="1"/>
</dbReference>
<dbReference type="Gene3D" id="3.20.20.80">
    <property type="entry name" value="Glycosidases"/>
    <property type="match status" value="1"/>
</dbReference>
<name>A0A3G8JVY1_9ACTN</name>
<gene>
    <name evidence="2" type="primary">glgE_2</name>
    <name evidence="2" type="ORF">D7316_04957</name>
</gene>
<dbReference type="EMBL" id="CP033972">
    <property type="protein sequence ID" value="AZG48340.1"/>
    <property type="molecule type" value="Genomic_DNA"/>
</dbReference>
<sequence>MPQLPPSPLIYEINTWPWLARLTLENGRPVTLGTVPDVEWDAIAESGFHAVWLMGVWRRSAVGVAIACADEPLMDWFASALPDFRSDDVVGSPYCVRDYVVDDHLGGPDGLAHARRALADRGVALILDHVPNHVALDHPWVAAHPSWFVTGDLDDLDREPESYVLVDGAVIANGRDPYFPAWRDVVQLNAFSPGLRAATLDTLRQIAGQCDGVRCDMAMLMMNDVFARTWGASEATGDVGASEATGDVGASDEFWPGIIAAIRAEVPGFCFIAEAYWGTEPALRAQGFDHCYDKSLYDTLREDPAGLRAQLSADPGHQRALLRFIENHDEPRSAASFGERDELAAVATLTQLGARLVHDGQLQGRRIRVPVQLGRFPDEPVDAARADFYRGLLAVLRDDAFAGVEWGLVHGADASDTGVVAAWRRGGRDGEWLVVVNPGDRPATVRLACRTTGHELSDPLSGESIRVGDDGTVDVSLPAWGRRIYH</sequence>
<dbReference type="InterPro" id="IPR006047">
    <property type="entry name" value="GH13_cat_dom"/>
</dbReference>
<dbReference type="CDD" id="cd11347">
    <property type="entry name" value="AmyAc_1"/>
    <property type="match status" value="1"/>
</dbReference>
<dbReference type="PANTHER" id="PTHR47786">
    <property type="entry name" value="ALPHA-1,4-GLUCAN:MALTOSE-1-PHOSPHATE MALTOSYLTRANSFERASE"/>
    <property type="match status" value="1"/>
</dbReference>
<dbReference type="GO" id="GO:0016757">
    <property type="term" value="F:glycosyltransferase activity"/>
    <property type="evidence" value="ECO:0007669"/>
    <property type="project" value="UniProtKB-KW"/>
</dbReference>
<evidence type="ECO:0000313" key="2">
    <source>
        <dbReference type="EMBL" id="AZG48340.1"/>
    </source>
</evidence>
<organism evidence="2 3">
    <name type="scientific">Gordonia insulae</name>
    <dbReference type="NCBI Taxonomy" id="2420509"/>
    <lineage>
        <taxon>Bacteria</taxon>
        <taxon>Bacillati</taxon>
        <taxon>Actinomycetota</taxon>
        <taxon>Actinomycetes</taxon>
        <taxon>Mycobacteriales</taxon>
        <taxon>Gordoniaceae</taxon>
        <taxon>Gordonia</taxon>
    </lineage>
</organism>
<dbReference type="SMART" id="SM00642">
    <property type="entry name" value="Aamy"/>
    <property type="match status" value="1"/>
</dbReference>
<dbReference type="InterPro" id="IPR017853">
    <property type="entry name" value="GH"/>
</dbReference>
<dbReference type="RefSeq" id="WP_124710560.1">
    <property type="nucleotide sequence ID" value="NZ_CP033972.1"/>
</dbReference>
<keyword evidence="2" id="KW-0808">Transferase</keyword>
<keyword evidence="3" id="KW-1185">Reference proteome</keyword>
<keyword evidence="2" id="KW-0328">Glycosyltransferase</keyword>
<dbReference type="Proteomes" id="UP000271469">
    <property type="component" value="Chromosome"/>
</dbReference>
<dbReference type="InterPro" id="IPR013780">
    <property type="entry name" value="Glyco_hydro_b"/>
</dbReference>
<proteinExistence type="predicted"/>
<dbReference type="SUPFAM" id="SSF51445">
    <property type="entry name" value="(Trans)glycosidases"/>
    <property type="match status" value="1"/>
</dbReference>